<dbReference type="RefSeq" id="WP_316426193.1">
    <property type="nucleotide sequence ID" value="NZ_CP130144.1"/>
</dbReference>
<reference evidence="2" key="2">
    <citation type="submission" date="2023-07" db="EMBL/GenBank/DDBJ databases">
        <authorList>
            <person name="Bai X.-H."/>
            <person name="Wang H.-H."/>
            <person name="Wang J."/>
            <person name="Ma M.-Y."/>
            <person name="Hu H.-H."/>
            <person name="Song Z.-L."/>
            <person name="Ma H.-G."/>
            <person name="Fan Y."/>
            <person name="Du C.-Y."/>
            <person name="Xu J.-C."/>
        </authorList>
    </citation>
    <scope>NUCLEOTIDE SEQUENCE</scope>
    <source>
        <strain evidence="2">CZ1</strain>
    </source>
</reference>
<dbReference type="Gene3D" id="3.20.20.70">
    <property type="entry name" value="Aldolase class I"/>
    <property type="match status" value="1"/>
</dbReference>
<dbReference type="InterPro" id="IPR013785">
    <property type="entry name" value="Aldolase_TIM"/>
</dbReference>
<accession>A0AA96WTI6</accession>
<protein>
    <submittedName>
        <fullName evidence="2">Uncharacterized protein</fullName>
    </submittedName>
</protein>
<dbReference type="AlphaFoldDB" id="A0AA96WTI6"/>
<evidence type="ECO:0000313" key="2">
    <source>
        <dbReference type="EMBL" id="WNZ44009.1"/>
    </source>
</evidence>
<feature type="transmembrane region" description="Helical" evidence="1">
    <location>
        <begin position="6"/>
        <end position="25"/>
    </location>
</feature>
<sequence length="288" mass="33796">MSRQWWTYLTWAGLGLCVAFGLYFIPIDAYLHFATAAKSPKPFLIAESMAFKGMPNVGHYGINTTMHGLGHPEDYWEGALSPTTFPNEQKTRSITRKFKNDRLYYVDIEHFVFEDHLLKDNANKLTAIAKWIRSEKPDLRFGFYGLMPITTYWNRDENWRKRNRSLAGVAQYVDYVLPDLYTYYPDRRGWMAQAEDSIAEARKYKKPVYAFLMPLYHPGGQMGIEGQPIPGDYWRLQLETMYRLADGIVIWAWYPEKDWKLIASDTDPNNWWCQTVEFIRQQQAAAPR</sequence>
<dbReference type="EMBL" id="CP130144">
    <property type="protein sequence ID" value="WNZ44009.1"/>
    <property type="molecule type" value="Genomic_DNA"/>
</dbReference>
<keyword evidence="1" id="KW-0812">Transmembrane</keyword>
<keyword evidence="1" id="KW-0472">Membrane</keyword>
<evidence type="ECO:0000256" key="1">
    <source>
        <dbReference type="SAM" id="Phobius"/>
    </source>
</evidence>
<name>A0AA96WTI6_LEPBY</name>
<keyword evidence="1" id="KW-1133">Transmembrane helix</keyword>
<reference evidence="2" key="1">
    <citation type="journal article" date="2023" name="Plants (Basel)">
        <title>Genomic Analysis of Leptolyngbya boryana CZ1 Reveals Efficient Carbon Fixation Modules.</title>
        <authorList>
            <person name="Bai X."/>
            <person name="Wang H."/>
            <person name="Cheng W."/>
            <person name="Wang J."/>
            <person name="Ma M."/>
            <person name="Hu H."/>
            <person name="Song Z."/>
            <person name="Ma H."/>
            <person name="Fan Y."/>
            <person name="Du C."/>
            <person name="Xu J."/>
        </authorList>
    </citation>
    <scope>NUCLEOTIDE SEQUENCE</scope>
    <source>
        <strain evidence="2">CZ1</strain>
    </source>
</reference>
<gene>
    <name evidence="2" type="ORF">Q2T42_19435</name>
</gene>
<proteinExistence type="predicted"/>
<organism evidence="2">
    <name type="scientific">Leptolyngbya boryana CZ1</name>
    <dbReference type="NCBI Taxonomy" id="3060204"/>
    <lineage>
        <taxon>Bacteria</taxon>
        <taxon>Bacillati</taxon>
        <taxon>Cyanobacteriota</taxon>
        <taxon>Cyanophyceae</taxon>
        <taxon>Leptolyngbyales</taxon>
        <taxon>Leptolyngbyaceae</taxon>
        <taxon>Leptolyngbya group</taxon>
        <taxon>Leptolyngbya</taxon>
    </lineage>
</organism>